<dbReference type="Proteomes" id="UP000248749">
    <property type="component" value="Unassembled WGS sequence"/>
</dbReference>
<dbReference type="AlphaFoldDB" id="A0A2W2BRL5"/>
<evidence type="ECO:0000256" key="1">
    <source>
        <dbReference type="SAM" id="MobiDB-lite"/>
    </source>
</evidence>
<feature type="compositionally biased region" description="Low complexity" evidence="1">
    <location>
        <begin position="29"/>
        <end position="40"/>
    </location>
</feature>
<protein>
    <submittedName>
        <fullName evidence="2">Uncharacterized protein</fullName>
    </submittedName>
</protein>
<dbReference type="RefSeq" id="WP_111136653.1">
    <property type="nucleotide sequence ID" value="NZ_POUB01000239.1"/>
</dbReference>
<accession>A0A2W2BRL5</accession>
<proteinExistence type="predicted"/>
<evidence type="ECO:0000313" key="2">
    <source>
        <dbReference type="EMBL" id="PZF89931.1"/>
    </source>
</evidence>
<comment type="caution">
    <text evidence="2">The sequence shown here is derived from an EMBL/GenBank/DDBJ whole genome shotgun (WGS) entry which is preliminary data.</text>
</comment>
<evidence type="ECO:0000313" key="3">
    <source>
        <dbReference type="Proteomes" id="UP000248749"/>
    </source>
</evidence>
<reference evidence="2 3" key="1">
    <citation type="submission" date="2018-01" db="EMBL/GenBank/DDBJ databases">
        <title>Draft genome sequence of Salinispora sp. 13K206.</title>
        <authorList>
            <person name="Sahin N."/>
            <person name="Saygin H."/>
            <person name="Ay H."/>
        </authorList>
    </citation>
    <scope>NUCLEOTIDE SEQUENCE [LARGE SCALE GENOMIC DNA]</scope>
    <source>
        <strain evidence="2 3">13K206</strain>
    </source>
</reference>
<gene>
    <name evidence="2" type="ORF">C1I99_24995</name>
</gene>
<feature type="region of interest" description="Disordered" evidence="1">
    <location>
        <begin position="1"/>
        <end position="40"/>
    </location>
</feature>
<keyword evidence="3" id="KW-1185">Reference proteome</keyword>
<feature type="compositionally biased region" description="Basic and acidic residues" evidence="1">
    <location>
        <begin position="14"/>
        <end position="28"/>
    </location>
</feature>
<name>A0A2W2BRL5_9ACTN</name>
<organism evidence="2 3">
    <name type="scientific">Micromonospora deserti</name>
    <dbReference type="NCBI Taxonomy" id="2070366"/>
    <lineage>
        <taxon>Bacteria</taxon>
        <taxon>Bacillati</taxon>
        <taxon>Actinomycetota</taxon>
        <taxon>Actinomycetes</taxon>
        <taxon>Micromonosporales</taxon>
        <taxon>Micromonosporaceae</taxon>
        <taxon>Micromonospora</taxon>
    </lineage>
</organism>
<dbReference type="EMBL" id="POUB01000239">
    <property type="protein sequence ID" value="PZF89931.1"/>
    <property type="molecule type" value="Genomic_DNA"/>
</dbReference>
<sequence>MRQRSATDVVGVRHPAERPRAAVERPDAASRSAAARASSQARITLLVDSGRHTSPARPWAAGGGG</sequence>